<feature type="region of interest" description="Disordered" evidence="8">
    <location>
        <begin position="281"/>
        <end position="310"/>
    </location>
</feature>
<feature type="compositionally biased region" description="Low complexity" evidence="8">
    <location>
        <begin position="284"/>
        <end position="293"/>
    </location>
</feature>
<organism evidence="9 10">
    <name type="scientific">Paractinoplanes ferrugineus</name>
    <dbReference type="NCBI Taxonomy" id="113564"/>
    <lineage>
        <taxon>Bacteria</taxon>
        <taxon>Bacillati</taxon>
        <taxon>Actinomycetota</taxon>
        <taxon>Actinomycetes</taxon>
        <taxon>Micromonosporales</taxon>
        <taxon>Micromonosporaceae</taxon>
        <taxon>Paractinoplanes</taxon>
    </lineage>
</organism>
<keyword evidence="2 7" id="KW-1003">Cell membrane</keyword>
<comment type="caution">
    <text evidence="9">The sequence shown here is derived from an EMBL/GenBank/DDBJ whole genome shotgun (WGS) entry which is preliminary data.</text>
</comment>
<dbReference type="PROSITE" id="PS01311">
    <property type="entry name" value="LGT"/>
    <property type="match status" value="1"/>
</dbReference>
<feature type="transmembrane region" description="Helical" evidence="7">
    <location>
        <begin position="91"/>
        <end position="115"/>
    </location>
</feature>
<feature type="transmembrane region" description="Helical" evidence="7">
    <location>
        <begin position="192"/>
        <end position="209"/>
    </location>
</feature>
<reference evidence="9" key="1">
    <citation type="submission" date="2021-01" db="EMBL/GenBank/DDBJ databases">
        <title>Whole genome shotgun sequence of Actinoplanes ferrugineus NBRC 15555.</title>
        <authorList>
            <person name="Komaki H."/>
            <person name="Tamura T."/>
        </authorList>
    </citation>
    <scope>NUCLEOTIDE SEQUENCE</scope>
    <source>
        <strain evidence="9">NBRC 15555</strain>
    </source>
</reference>
<dbReference type="EC" id="2.5.1.145" evidence="7"/>
<keyword evidence="6 7" id="KW-0472">Membrane</keyword>
<accession>A0A919MI41</accession>
<keyword evidence="5 7" id="KW-1133">Transmembrane helix</keyword>
<evidence type="ECO:0000313" key="9">
    <source>
        <dbReference type="EMBL" id="GIE15604.1"/>
    </source>
</evidence>
<feature type="region of interest" description="Disordered" evidence="8">
    <location>
        <begin position="338"/>
        <end position="388"/>
    </location>
</feature>
<feature type="compositionally biased region" description="Gly residues" evidence="8">
    <location>
        <begin position="370"/>
        <end position="380"/>
    </location>
</feature>
<feature type="transmembrane region" description="Helical" evidence="7">
    <location>
        <begin position="122"/>
        <end position="140"/>
    </location>
</feature>
<evidence type="ECO:0000256" key="7">
    <source>
        <dbReference type="HAMAP-Rule" id="MF_01147"/>
    </source>
</evidence>
<evidence type="ECO:0000256" key="8">
    <source>
        <dbReference type="SAM" id="MobiDB-lite"/>
    </source>
</evidence>
<proteinExistence type="inferred from homology"/>
<keyword evidence="4 7" id="KW-0812">Transmembrane</keyword>
<feature type="compositionally biased region" description="Low complexity" evidence="8">
    <location>
        <begin position="349"/>
        <end position="369"/>
    </location>
</feature>
<dbReference type="NCBIfam" id="TIGR00544">
    <property type="entry name" value="lgt"/>
    <property type="match status" value="1"/>
</dbReference>
<dbReference type="Pfam" id="PF01790">
    <property type="entry name" value="LGT"/>
    <property type="match status" value="1"/>
</dbReference>
<evidence type="ECO:0000256" key="4">
    <source>
        <dbReference type="ARBA" id="ARBA00022692"/>
    </source>
</evidence>
<dbReference type="GO" id="GO:0008961">
    <property type="term" value="F:phosphatidylglycerol-prolipoprotein diacylglyceryl transferase activity"/>
    <property type="evidence" value="ECO:0007669"/>
    <property type="project" value="UniProtKB-UniRule"/>
</dbReference>
<protein>
    <recommendedName>
        <fullName evidence="7">Phosphatidylglycerol--prolipoprotein diacylglyceryl transferase</fullName>
        <ecNumber evidence="7">2.5.1.145</ecNumber>
    </recommendedName>
</protein>
<feature type="transmembrane region" description="Helical" evidence="7">
    <location>
        <begin position="246"/>
        <end position="269"/>
    </location>
</feature>
<dbReference type="Proteomes" id="UP000598174">
    <property type="component" value="Unassembled WGS sequence"/>
</dbReference>
<dbReference type="GO" id="GO:0005886">
    <property type="term" value="C:plasma membrane"/>
    <property type="evidence" value="ECO:0007669"/>
    <property type="project" value="UniProtKB-SubCell"/>
</dbReference>
<keyword evidence="3 7" id="KW-0808">Transferase</keyword>
<dbReference type="AlphaFoldDB" id="A0A919MI41"/>
<feature type="transmembrane region" description="Helical" evidence="7">
    <location>
        <begin position="221"/>
        <end position="240"/>
    </location>
</feature>
<evidence type="ECO:0000256" key="5">
    <source>
        <dbReference type="ARBA" id="ARBA00022989"/>
    </source>
</evidence>
<comment type="similarity">
    <text evidence="1 7">Belongs to the Lgt family.</text>
</comment>
<feature type="transmembrane region" description="Helical" evidence="7">
    <location>
        <begin position="21"/>
        <end position="39"/>
    </location>
</feature>
<dbReference type="InterPro" id="IPR001640">
    <property type="entry name" value="Lgt"/>
</dbReference>
<comment type="subcellular location">
    <subcellularLocation>
        <location evidence="7">Cell membrane</location>
        <topology evidence="7">Multi-pass membrane protein</topology>
    </subcellularLocation>
</comment>
<evidence type="ECO:0000256" key="3">
    <source>
        <dbReference type="ARBA" id="ARBA00022679"/>
    </source>
</evidence>
<keyword evidence="10" id="KW-1185">Reference proteome</keyword>
<comment type="catalytic activity">
    <reaction evidence="7">
        <text>L-cysteinyl-[prolipoprotein] + a 1,2-diacyl-sn-glycero-3-phospho-(1'-sn-glycerol) = an S-1,2-diacyl-sn-glyceryl-L-cysteinyl-[prolipoprotein] + sn-glycerol 1-phosphate + H(+)</text>
        <dbReference type="Rhea" id="RHEA:56712"/>
        <dbReference type="Rhea" id="RHEA-COMP:14679"/>
        <dbReference type="Rhea" id="RHEA-COMP:14680"/>
        <dbReference type="ChEBI" id="CHEBI:15378"/>
        <dbReference type="ChEBI" id="CHEBI:29950"/>
        <dbReference type="ChEBI" id="CHEBI:57685"/>
        <dbReference type="ChEBI" id="CHEBI:64716"/>
        <dbReference type="ChEBI" id="CHEBI:140658"/>
        <dbReference type="EC" id="2.5.1.145"/>
    </reaction>
</comment>
<evidence type="ECO:0000313" key="10">
    <source>
        <dbReference type="Proteomes" id="UP000598174"/>
    </source>
</evidence>
<comment type="function">
    <text evidence="7">Catalyzes the transfer of the diacylglyceryl group from phosphatidylglycerol to the sulfhydryl group of the N-terminal cysteine of a prolipoprotein, the first step in the formation of mature lipoproteins.</text>
</comment>
<dbReference type="RefSeq" id="WP_203821960.1">
    <property type="nucleotide sequence ID" value="NZ_BAAABP010000029.1"/>
</dbReference>
<dbReference type="HAMAP" id="MF_01147">
    <property type="entry name" value="Lgt"/>
    <property type="match status" value="1"/>
</dbReference>
<dbReference type="GO" id="GO:0042158">
    <property type="term" value="P:lipoprotein biosynthetic process"/>
    <property type="evidence" value="ECO:0007669"/>
    <property type="project" value="UniProtKB-UniRule"/>
</dbReference>
<evidence type="ECO:0000256" key="2">
    <source>
        <dbReference type="ARBA" id="ARBA00022475"/>
    </source>
</evidence>
<feature type="binding site" evidence="7">
    <location>
        <position position="141"/>
    </location>
    <ligand>
        <name>a 1,2-diacyl-sn-glycero-3-phospho-(1'-sn-glycerol)</name>
        <dbReference type="ChEBI" id="CHEBI:64716"/>
    </ligand>
</feature>
<gene>
    <name evidence="7" type="primary">lgt</name>
    <name evidence="9" type="ORF">Afe05nite_74440</name>
</gene>
<evidence type="ECO:0000256" key="1">
    <source>
        <dbReference type="ARBA" id="ARBA00007150"/>
    </source>
</evidence>
<sequence>MNLAAIPSPTTSVWHVLGLPVRAYALCIVLGIVVAVLLMEQRLRHRGVAPWASLDMAVWAVPFGILGARVYHLITSPQDYFGAGGDPIRAFYIWEGGLGIWGAVAGGAVGAWIAARQLGLPFAIFADSLAPALPVAQALGRFGNWFNNELYGKATTLPWGLRVHDMDTSNPGHATVIDGEAVTKAGLYHPTFLYEAVWDLGVGGLVWWLDRKYKFGRGRAFALYVMAYTAGRCWIEALRIDEANHIFGIRLNVFTAIVVFLLALAYFLVVRGPRAYVVPEDAPDAPLTPAADGAGPGEDGEPQRAPKSYQVVSESRFEAYQRTGVLPPDTEQDVALEVAAGAHPHDAADPAGPAGVGEAVLATGAAAGTGPEGKSGGDAGPAGKNDEN</sequence>
<comment type="pathway">
    <text evidence="7">Protein modification; lipoprotein biosynthesis (diacylglyceryl transfer).</text>
</comment>
<evidence type="ECO:0000256" key="6">
    <source>
        <dbReference type="ARBA" id="ARBA00023136"/>
    </source>
</evidence>
<dbReference type="PANTHER" id="PTHR30589:SF0">
    <property type="entry name" value="PHOSPHATIDYLGLYCEROL--PROLIPOPROTEIN DIACYLGLYCERYL TRANSFERASE"/>
    <property type="match status" value="1"/>
</dbReference>
<feature type="transmembrane region" description="Helical" evidence="7">
    <location>
        <begin position="51"/>
        <end position="71"/>
    </location>
</feature>
<dbReference type="PANTHER" id="PTHR30589">
    <property type="entry name" value="PROLIPOPROTEIN DIACYLGLYCERYL TRANSFERASE"/>
    <property type="match status" value="1"/>
</dbReference>
<name>A0A919MI41_9ACTN</name>
<dbReference type="EMBL" id="BOMM01000069">
    <property type="protein sequence ID" value="GIE15604.1"/>
    <property type="molecule type" value="Genomic_DNA"/>
</dbReference>